<proteinExistence type="inferred from homology"/>
<dbReference type="Pfam" id="PF02100">
    <property type="entry name" value="ODC_AZ"/>
    <property type="match status" value="1"/>
</dbReference>
<dbReference type="InterPro" id="IPR002993">
    <property type="entry name" value="ODC_AZ"/>
</dbReference>
<protein>
    <recommendedName>
        <fullName evidence="5">Ornithine decarboxylase antizyme</fullName>
    </recommendedName>
</protein>
<dbReference type="InterPro" id="IPR016181">
    <property type="entry name" value="Acyl_CoA_acyltransferase"/>
</dbReference>
<evidence type="ECO:0000256" key="2">
    <source>
        <dbReference type="ARBA" id="ARBA00022758"/>
    </source>
</evidence>
<evidence type="ECO:0000313" key="4">
    <source>
        <dbReference type="Proteomes" id="UP001626550"/>
    </source>
</evidence>
<sequence length="102" mass="11826">MHIKEFVFEEKLVWRLIRCKDSVLITVPVNAYNSNGFRNNIVSLLELAEEDAKCRSIHVSINSKDPDKTALTKALLFMGFEINLLPRNEHILFQMNTNFESD</sequence>
<dbReference type="GO" id="GO:0075523">
    <property type="term" value="P:viral translational frameshifting"/>
    <property type="evidence" value="ECO:0007669"/>
    <property type="project" value="UniProtKB-KW"/>
</dbReference>
<gene>
    <name evidence="3" type="ORF">Ciccas_011961</name>
</gene>
<keyword evidence="4" id="KW-1185">Reference proteome</keyword>
<keyword evidence="2" id="KW-0688">Ribosomal frameshifting</keyword>
<dbReference type="SUPFAM" id="SSF55729">
    <property type="entry name" value="Acyl-CoA N-acyltransferases (Nat)"/>
    <property type="match status" value="1"/>
</dbReference>
<dbReference type="Gene3D" id="3.40.630.60">
    <property type="match status" value="1"/>
</dbReference>
<evidence type="ECO:0000256" key="1">
    <source>
        <dbReference type="ARBA" id="ARBA00008796"/>
    </source>
</evidence>
<accession>A0ABD2PR04</accession>
<organism evidence="3 4">
    <name type="scientific">Cichlidogyrus casuarinus</name>
    <dbReference type="NCBI Taxonomy" id="1844966"/>
    <lineage>
        <taxon>Eukaryota</taxon>
        <taxon>Metazoa</taxon>
        <taxon>Spiralia</taxon>
        <taxon>Lophotrochozoa</taxon>
        <taxon>Platyhelminthes</taxon>
        <taxon>Monogenea</taxon>
        <taxon>Monopisthocotylea</taxon>
        <taxon>Dactylogyridea</taxon>
        <taxon>Ancyrocephalidae</taxon>
        <taxon>Cichlidogyrus</taxon>
    </lineage>
</organism>
<reference evidence="3 4" key="1">
    <citation type="submission" date="2024-11" db="EMBL/GenBank/DDBJ databases">
        <title>Adaptive evolution of stress response genes in parasites aligns with host niche diversity.</title>
        <authorList>
            <person name="Hahn C."/>
            <person name="Resl P."/>
        </authorList>
    </citation>
    <scope>NUCLEOTIDE SEQUENCE [LARGE SCALE GENOMIC DNA]</scope>
    <source>
        <strain evidence="3">EGGRZ-B1_66</strain>
        <tissue evidence="3">Body</tissue>
    </source>
</reference>
<comment type="caution">
    <text evidence="3">The sequence shown here is derived from an EMBL/GenBank/DDBJ whole genome shotgun (WGS) entry which is preliminary data.</text>
</comment>
<dbReference type="EMBL" id="JBJKFK010003853">
    <property type="protein sequence ID" value="KAL3309493.1"/>
    <property type="molecule type" value="Genomic_DNA"/>
</dbReference>
<name>A0ABD2PR04_9PLAT</name>
<comment type="similarity">
    <text evidence="1">Belongs to the ODC antizyme family.</text>
</comment>
<evidence type="ECO:0000313" key="3">
    <source>
        <dbReference type="EMBL" id="KAL3309493.1"/>
    </source>
</evidence>
<dbReference type="AlphaFoldDB" id="A0ABD2PR04"/>
<evidence type="ECO:0008006" key="5">
    <source>
        <dbReference type="Google" id="ProtNLM"/>
    </source>
</evidence>
<dbReference type="Proteomes" id="UP001626550">
    <property type="component" value="Unassembled WGS sequence"/>
</dbReference>
<dbReference type="InterPro" id="IPR038581">
    <property type="entry name" value="ODC_AZ_sf"/>
</dbReference>